<name>A0A4Y6EIZ7_9CAUD</name>
<dbReference type="KEGG" id="vg:64766239"/>
<organism evidence="1 2">
    <name type="scientific">Gordonia phage Pupper</name>
    <dbReference type="NCBI Taxonomy" id="2571249"/>
    <lineage>
        <taxon>Viruses</taxon>
        <taxon>Duplodnaviria</taxon>
        <taxon>Heunggongvirae</taxon>
        <taxon>Uroviricota</taxon>
        <taxon>Caudoviricetes</taxon>
        <taxon>Puppervirus</taxon>
        <taxon>Puppervirus Pupper</taxon>
    </lineage>
</organism>
<keyword evidence="2" id="KW-1185">Reference proteome</keyword>
<dbReference type="GeneID" id="64766239"/>
<protein>
    <submittedName>
        <fullName evidence="1">Uncharacterized protein</fullName>
    </submittedName>
</protein>
<gene>
    <name evidence="1" type="primary">220</name>
    <name evidence="1" type="ORF">SEA_PUPPER_220</name>
</gene>
<proteinExistence type="predicted"/>
<sequence length="77" mass="8686">MTQDDIDIGVPNSCGSCPIARAIARKRGVQEVGVGNEAIYVRRAQKWSRYQAPRRATQFISDFDSRLPVKPFSFEAR</sequence>
<evidence type="ECO:0000313" key="1">
    <source>
        <dbReference type="EMBL" id="QDF18706.1"/>
    </source>
</evidence>
<reference evidence="1 2" key="1">
    <citation type="submission" date="2019-05" db="EMBL/GenBank/DDBJ databases">
        <authorList>
            <person name="Pope W.H."/>
            <person name="Garlena R.A."/>
            <person name="Russell D.A."/>
            <person name="Jacobs-Sera D."/>
            <person name="Hatfull G.F."/>
        </authorList>
    </citation>
    <scope>NUCLEOTIDE SEQUENCE [LARGE SCALE GENOMIC DNA]</scope>
</reference>
<dbReference type="RefSeq" id="YP_010059008.1">
    <property type="nucleotide sequence ID" value="NC_054723.1"/>
</dbReference>
<dbReference type="Proteomes" id="UP000318375">
    <property type="component" value="Segment"/>
</dbReference>
<accession>A0A4Y6EIZ7</accession>
<dbReference type="EMBL" id="MK977695">
    <property type="protein sequence ID" value="QDF18706.1"/>
    <property type="molecule type" value="Genomic_DNA"/>
</dbReference>
<evidence type="ECO:0000313" key="2">
    <source>
        <dbReference type="Proteomes" id="UP000318375"/>
    </source>
</evidence>